<evidence type="ECO:0000259" key="6">
    <source>
        <dbReference type="Pfam" id="PF08444"/>
    </source>
</evidence>
<comment type="similarity">
    <text evidence="1 4">Belongs to the glycine N-acyltransferase family.</text>
</comment>
<dbReference type="GO" id="GO:0006541">
    <property type="term" value="P:glutamine metabolic process"/>
    <property type="evidence" value="ECO:0007669"/>
    <property type="project" value="TreeGrafter"/>
</dbReference>
<evidence type="ECO:0000313" key="8">
    <source>
        <dbReference type="Proteomes" id="UP000233160"/>
    </source>
</evidence>
<dbReference type="PANTHER" id="PTHR15298:SF7">
    <property type="entry name" value="GLYCINE N-ACYLTRANSFERASE-LIKE PROTEIN 1"/>
    <property type="match status" value="1"/>
</dbReference>
<evidence type="ECO:0000256" key="2">
    <source>
        <dbReference type="ARBA" id="ARBA00022679"/>
    </source>
</evidence>
<dbReference type="Pfam" id="PF06021">
    <property type="entry name" value="Gly_acyl_tr_N"/>
    <property type="match status" value="1"/>
</dbReference>
<evidence type="ECO:0000256" key="3">
    <source>
        <dbReference type="ARBA" id="ARBA00023315"/>
    </source>
</evidence>
<name>A0A2K6EWG9_PROCO</name>
<sequence length="283" mass="32497">MLLLNNSQKLLTLNKSLARSIPESLKVRVHHGNPFNMEVLVDSWPEYQMEMTDDMDPYVNTYCVFSKVPQKLQKVLENSEVINWRQIFHIQGCQESLGEEITAVTFSKSVRINHLKAVLCINEDILRLNAGSWCEVEHGDDEFESDDPNFKISQLDISHAGLINASWRPGRNEKSPHFIQRCLQKLPAYCMLGPGGVPVSWIIMDSSCELRMAYAVERYRSKGKVTQVLEHYAKYLGQKNIPFSLSVLEENEKSNRIVMRFGLFAAACGWHSWICYPQKLVPF</sequence>
<evidence type="ECO:0000313" key="7">
    <source>
        <dbReference type="Ensembl" id="ENSPCOP00000006081.1"/>
    </source>
</evidence>
<dbReference type="GO" id="GO:0047946">
    <property type="term" value="F:glutamine N-acyltransferase activity"/>
    <property type="evidence" value="ECO:0007669"/>
    <property type="project" value="TreeGrafter"/>
</dbReference>
<organism evidence="7 8">
    <name type="scientific">Propithecus coquereli</name>
    <name type="common">Coquerel's sifaka</name>
    <name type="synonym">Propithecus verreauxi coquereli</name>
    <dbReference type="NCBI Taxonomy" id="379532"/>
    <lineage>
        <taxon>Eukaryota</taxon>
        <taxon>Metazoa</taxon>
        <taxon>Chordata</taxon>
        <taxon>Craniata</taxon>
        <taxon>Vertebrata</taxon>
        <taxon>Euteleostomi</taxon>
        <taxon>Mammalia</taxon>
        <taxon>Eutheria</taxon>
        <taxon>Euarchontoglires</taxon>
        <taxon>Primates</taxon>
        <taxon>Strepsirrhini</taxon>
        <taxon>Lemuriformes</taxon>
        <taxon>Indriidae</taxon>
        <taxon>Propithecus</taxon>
    </lineage>
</organism>
<reference evidence="7" key="1">
    <citation type="submission" date="2025-08" db="UniProtKB">
        <authorList>
            <consortium name="Ensembl"/>
        </authorList>
    </citation>
    <scope>IDENTIFICATION</scope>
</reference>
<feature type="domain" description="Glycine N-acyltransferase N-terminal" evidence="5">
    <location>
        <begin position="1"/>
        <end position="187"/>
    </location>
</feature>
<dbReference type="Gene3D" id="3.40.630.30">
    <property type="match status" value="1"/>
</dbReference>
<dbReference type="SUPFAM" id="SSF55729">
    <property type="entry name" value="Acyl-CoA N-acyltransferases (Nat)"/>
    <property type="match status" value="1"/>
</dbReference>
<dbReference type="STRING" id="379532.ENSPCOP00000006081"/>
<dbReference type="Proteomes" id="UP000233160">
    <property type="component" value="Unassembled WGS sequence"/>
</dbReference>
<feature type="domain" description="Glycine N-acyltransferase C-terminal" evidence="6">
    <location>
        <begin position="190"/>
        <end position="277"/>
    </location>
</feature>
<keyword evidence="8" id="KW-1185">Reference proteome</keyword>
<dbReference type="Pfam" id="PF08444">
    <property type="entry name" value="Gly_acyl_tr_C"/>
    <property type="match status" value="1"/>
</dbReference>
<keyword evidence="3 4" id="KW-0012">Acyltransferase</keyword>
<dbReference type="InterPro" id="IPR013652">
    <property type="entry name" value="Glycine_N-acyltransferase_C"/>
</dbReference>
<dbReference type="InterPro" id="IPR016181">
    <property type="entry name" value="Acyl_CoA_acyltransferase"/>
</dbReference>
<evidence type="ECO:0000256" key="1">
    <source>
        <dbReference type="ARBA" id="ARBA00009110"/>
    </source>
</evidence>
<accession>A0A2K6EWG9</accession>
<dbReference type="OMA" id="LPAYCML"/>
<dbReference type="Ensembl" id="ENSPCOT00000016579.1">
    <property type="protein sequence ID" value="ENSPCOP00000006081.1"/>
    <property type="gene ID" value="ENSPCOG00000014146.1"/>
</dbReference>
<reference evidence="7" key="2">
    <citation type="submission" date="2025-09" db="UniProtKB">
        <authorList>
            <consortium name="Ensembl"/>
        </authorList>
    </citation>
    <scope>IDENTIFICATION</scope>
</reference>
<protein>
    <recommendedName>
        <fullName evidence="4">Glycine N-acyltransferase-like protein</fullName>
        <ecNumber evidence="4">2.3.1.-</ecNumber>
    </recommendedName>
</protein>
<dbReference type="GeneTree" id="ENSGT00950000183133"/>
<dbReference type="GO" id="GO:0005739">
    <property type="term" value="C:mitochondrion"/>
    <property type="evidence" value="ECO:0007669"/>
    <property type="project" value="InterPro"/>
</dbReference>
<dbReference type="GO" id="GO:0047961">
    <property type="term" value="F:glycine N-acyltransferase activity"/>
    <property type="evidence" value="ECO:0007669"/>
    <property type="project" value="InterPro"/>
</dbReference>
<evidence type="ECO:0000259" key="5">
    <source>
        <dbReference type="Pfam" id="PF06021"/>
    </source>
</evidence>
<dbReference type="InterPro" id="IPR015938">
    <property type="entry name" value="Glycine_N-acyltransferase_N"/>
</dbReference>
<dbReference type="EC" id="2.3.1.-" evidence="4"/>
<keyword evidence="2 4" id="KW-0808">Transferase</keyword>
<proteinExistence type="inferred from homology"/>
<dbReference type="PANTHER" id="PTHR15298">
    <property type="entry name" value="L-COA N-ACYLTRANSFERASE-RELATED"/>
    <property type="match status" value="1"/>
</dbReference>
<dbReference type="InterPro" id="IPR010313">
    <property type="entry name" value="Glycine_N-acyltransferase"/>
</dbReference>
<evidence type="ECO:0000256" key="4">
    <source>
        <dbReference type="RuleBase" id="RU368002"/>
    </source>
</evidence>
<dbReference type="AlphaFoldDB" id="A0A2K6EWG9"/>